<reference evidence="2" key="1">
    <citation type="submission" date="2019-10" db="EMBL/GenBank/DDBJ databases">
        <title>Draft genome sequece of Microseira wollei NIES-4236.</title>
        <authorList>
            <person name="Yamaguchi H."/>
            <person name="Suzuki S."/>
            <person name="Kawachi M."/>
        </authorList>
    </citation>
    <scope>NUCLEOTIDE SEQUENCE</scope>
    <source>
        <strain evidence="2">NIES-4236</strain>
    </source>
</reference>
<gene>
    <name evidence="2" type="ORF">MiSe_66350</name>
</gene>
<protein>
    <submittedName>
        <fullName evidence="2">Protein serine/threonine phosphatase</fullName>
    </submittedName>
</protein>
<dbReference type="InterPro" id="IPR001932">
    <property type="entry name" value="PPM-type_phosphatase-like_dom"/>
</dbReference>
<dbReference type="PROSITE" id="PS51746">
    <property type="entry name" value="PPM_2"/>
    <property type="match status" value="1"/>
</dbReference>
<accession>A0AAV3XJY1</accession>
<proteinExistence type="predicted"/>
<dbReference type="AlphaFoldDB" id="A0AAV3XJY1"/>
<dbReference type="EMBL" id="BLAY01000135">
    <property type="protein sequence ID" value="GET41821.1"/>
    <property type="molecule type" value="Genomic_DNA"/>
</dbReference>
<evidence type="ECO:0000313" key="3">
    <source>
        <dbReference type="Proteomes" id="UP001050975"/>
    </source>
</evidence>
<dbReference type="Pfam" id="PF13248">
    <property type="entry name" value="Zn_ribbon_3"/>
    <property type="match status" value="1"/>
</dbReference>
<keyword evidence="3" id="KW-1185">Reference proteome</keyword>
<dbReference type="Proteomes" id="UP001050975">
    <property type="component" value="Unassembled WGS sequence"/>
</dbReference>
<evidence type="ECO:0000313" key="2">
    <source>
        <dbReference type="EMBL" id="GET41821.1"/>
    </source>
</evidence>
<dbReference type="SMART" id="SM00331">
    <property type="entry name" value="PP2C_SIG"/>
    <property type="match status" value="1"/>
</dbReference>
<evidence type="ECO:0000259" key="1">
    <source>
        <dbReference type="PROSITE" id="PS51746"/>
    </source>
</evidence>
<name>A0AAV3XJY1_9CYAN</name>
<comment type="caution">
    <text evidence="2">The sequence shown here is derived from an EMBL/GenBank/DDBJ whole genome shotgun (WGS) entry which is preliminary data.</text>
</comment>
<dbReference type="Pfam" id="PF13672">
    <property type="entry name" value="PP2C_2"/>
    <property type="match status" value="1"/>
</dbReference>
<dbReference type="RefSeq" id="WP_226588462.1">
    <property type="nucleotide sequence ID" value="NZ_BLAY01000135.1"/>
</dbReference>
<organism evidence="2 3">
    <name type="scientific">Microseira wollei NIES-4236</name>
    <dbReference type="NCBI Taxonomy" id="2530354"/>
    <lineage>
        <taxon>Bacteria</taxon>
        <taxon>Bacillati</taxon>
        <taxon>Cyanobacteriota</taxon>
        <taxon>Cyanophyceae</taxon>
        <taxon>Oscillatoriophycideae</taxon>
        <taxon>Aerosakkonematales</taxon>
        <taxon>Aerosakkonemataceae</taxon>
        <taxon>Microseira</taxon>
    </lineage>
</organism>
<dbReference type="InterPro" id="IPR059113">
    <property type="entry name" value="Znf_ribbon"/>
</dbReference>
<dbReference type="SUPFAM" id="SSF81606">
    <property type="entry name" value="PP2C-like"/>
    <property type="match status" value="1"/>
</dbReference>
<dbReference type="InterPro" id="IPR036457">
    <property type="entry name" value="PPM-type-like_dom_sf"/>
</dbReference>
<dbReference type="SMART" id="SM00332">
    <property type="entry name" value="PP2Cc"/>
    <property type="match status" value="1"/>
</dbReference>
<dbReference type="Gene3D" id="3.60.40.10">
    <property type="entry name" value="PPM-type phosphatase domain"/>
    <property type="match status" value="1"/>
</dbReference>
<feature type="domain" description="PPM-type phosphatase" evidence="1">
    <location>
        <begin position="81"/>
        <end position="329"/>
    </location>
</feature>
<dbReference type="CDD" id="cd00143">
    <property type="entry name" value="PP2Cc"/>
    <property type="match status" value="1"/>
</dbReference>
<sequence length="329" mass="35198">MTNYQLPITKLQCPNCGTNVMIGDRFCEECGTPLAVTIPNAGDGCEKCGAGIEAIDAEGYCSNCGFRRETQTGDRIEITIESNLAGISDRGLRHHHNEDYLACAKVEGKNAYVLVVCDGVSSSQKPELAAKVAADKASVALSAAIQKGAVKSAEAMKIAVGEALLSVCDIPYINGGDIDPPSTTIVAAVVVDKMATIGWLGDSRAYWISPQGSKQLTKDDSWLNDIVCSGKMSETEARKYPQAHAITRWLGVDIGDHWHPSIVNFDIPGSGYLLLCTDGMWHYAPEPSQMAHLVKKKADKDAVEVSRSLVEFALSKGGHDNITVALLSV</sequence>